<comment type="caution">
    <text evidence="2">The sequence shown here is derived from an EMBL/GenBank/DDBJ whole genome shotgun (WGS) entry which is preliminary data.</text>
</comment>
<evidence type="ECO:0000313" key="2">
    <source>
        <dbReference type="EMBL" id="MEQ2282137.1"/>
    </source>
</evidence>
<protein>
    <submittedName>
        <fullName evidence="2">E3 ubiquitin-protein ligase herc1</fullName>
    </submittedName>
</protein>
<dbReference type="EMBL" id="JAHRIP010006294">
    <property type="protein sequence ID" value="MEQ2282137.1"/>
    <property type="molecule type" value="Genomic_DNA"/>
</dbReference>
<evidence type="ECO:0000256" key="1">
    <source>
        <dbReference type="SAM" id="MobiDB-lite"/>
    </source>
</evidence>
<feature type="non-terminal residue" evidence="2">
    <location>
        <position position="1"/>
    </location>
</feature>
<feature type="compositionally biased region" description="Basic and acidic residues" evidence="1">
    <location>
        <begin position="90"/>
        <end position="119"/>
    </location>
</feature>
<keyword evidence="3" id="KW-1185">Reference proteome</keyword>
<reference evidence="2 3" key="1">
    <citation type="submission" date="2021-06" db="EMBL/GenBank/DDBJ databases">
        <authorList>
            <person name="Palmer J.M."/>
        </authorList>
    </citation>
    <scope>NUCLEOTIDE SEQUENCE [LARGE SCALE GENOMIC DNA]</scope>
    <source>
        <strain evidence="2 3">AS_MEX2019</strain>
        <tissue evidence="2">Muscle</tissue>
    </source>
</reference>
<gene>
    <name evidence="2" type="primary">HERC1_8</name>
    <name evidence="2" type="ORF">AMECASPLE_037365</name>
</gene>
<feature type="region of interest" description="Disordered" evidence="1">
    <location>
        <begin position="71"/>
        <end position="142"/>
    </location>
</feature>
<proteinExistence type="predicted"/>
<sequence length="179" mass="20702">WDNASLNNESLLDTVSRFVLAALLKHTGLLDQACGKGRYQPSKSLAEVYRSVYKVRNRLLACKNMDFIQTRSSSRERRISDNQDSLDMDPQEHSFTRTIDEEAELEERADREREDGHQDQDDEEEDREHEVMTAGTLFSNKALKASEAAAPLSRRHHTMKTKELFRQVRDKVVEKYKSG</sequence>
<evidence type="ECO:0000313" key="3">
    <source>
        <dbReference type="Proteomes" id="UP001469553"/>
    </source>
</evidence>
<accession>A0ABV0XL26</accession>
<dbReference type="Proteomes" id="UP001469553">
    <property type="component" value="Unassembled WGS sequence"/>
</dbReference>
<organism evidence="2 3">
    <name type="scientific">Ameca splendens</name>
    <dbReference type="NCBI Taxonomy" id="208324"/>
    <lineage>
        <taxon>Eukaryota</taxon>
        <taxon>Metazoa</taxon>
        <taxon>Chordata</taxon>
        <taxon>Craniata</taxon>
        <taxon>Vertebrata</taxon>
        <taxon>Euteleostomi</taxon>
        <taxon>Actinopterygii</taxon>
        <taxon>Neopterygii</taxon>
        <taxon>Teleostei</taxon>
        <taxon>Neoteleostei</taxon>
        <taxon>Acanthomorphata</taxon>
        <taxon>Ovalentaria</taxon>
        <taxon>Atherinomorphae</taxon>
        <taxon>Cyprinodontiformes</taxon>
        <taxon>Goodeidae</taxon>
        <taxon>Ameca</taxon>
    </lineage>
</organism>
<name>A0ABV0XL26_9TELE</name>